<dbReference type="PROSITE" id="PS51635">
    <property type="entry name" value="PNPLA"/>
    <property type="match status" value="1"/>
</dbReference>
<dbReference type="OrthoDB" id="100834at2"/>
<feature type="active site" description="Proton acceptor" evidence="2">
    <location>
        <position position="252"/>
    </location>
</feature>
<dbReference type="AlphaFoldDB" id="E1WYK0"/>
<keyword evidence="2" id="KW-0442">Lipid degradation</keyword>
<dbReference type="KEGG" id="bmx:BMS_1170"/>
<sequence length="714" mass="81299">MKTVLILSFFLILLSNSAHAKTAITTSGGVSLGSYKGGFLYYLTEFIKSNPKHVQISHMAGASAGGINAIFAVDTLCSKKSFSKEESLFWKVWVNTGVNQLFDPEKVTPLSVFHREGMDPYINELKERFKNGYSKDCNLTIGIPVTSKHPFNMIDHEKVYFPSLRNFFVFTISGNGEGKPVSFRNRIIKGTTKNQLQLPFSDDFNQNYDLIKKVMYATSAFPVAFAPVKIPTCKKSESNCSAENSQESTFFDGGVFDNNPFSLTNQISELLYPKTYKKFEYYYLNSSNHAFKELDTSSINVEEKENLSSMIANSLSDLIAVSRMSEEATFLKDNLDVIERSIVPTTLLPPMSSPLYAFMGFYDIDFRKFDYELGMNDAHEFVKKKYKSKDIRFPSLNNTALHNCFEMIRKSSKEAIDKCEENFPELDENLQKIFQLEIFRAHRFCKNLNDKEGRFKDLCKFYGLSDQAYTIIPNLPKGLDTPTKNSEGEESEVNYILRVLDTLKFKYTDLNLNSSFHVDGVEKVYLSQRRMLNAFKRKQPSQEAAMIGVIETYLLQNLDYIPPSDLLYFNFGNTLEVGIKKNYPTFSKSVNFQASFYFLDYYTFLGSEADNIAISPTIGVSISPRIFHHDNYRLSLGIQLGYQFSSRDGYGGEDCRISDYRVKGSYCSGDLAILYVAAGIFDRVNLKFGYMIHKEIGPVLDAKTGFLMIGYNFF</sequence>
<dbReference type="eggNOG" id="COG1752">
    <property type="taxonomic scope" value="Bacteria"/>
</dbReference>
<keyword evidence="2" id="KW-0378">Hydrolase</keyword>
<name>E1WYK0_HALMS</name>
<accession>E1WYK0</accession>
<dbReference type="PATRIC" id="fig|862908.3.peg.1113"/>
<dbReference type="HOGENOM" id="CLU_358567_0_0_7"/>
<keyword evidence="6" id="KW-1185">Reference proteome</keyword>
<feature type="short sequence motif" description="GXSXG" evidence="2">
    <location>
        <begin position="61"/>
        <end position="65"/>
    </location>
</feature>
<dbReference type="GO" id="GO:0016042">
    <property type="term" value="P:lipid catabolic process"/>
    <property type="evidence" value="ECO:0007669"/>
    <property type="project" value="UniProtKB-UniRule"/>
</dbReference>
<feature type="short sequence motif" description="DGA/G" evidence="2">
    <location>
        <begin position="252"/>
        <end position="254"/>
    </location>
</feature>
<comment type="caution">
    <text evidence="2">Lacks conserved residue(s) required for the propagation of feature annotation.</text>
</comment>
<feature type="domain" description="PNPLA" evidence="4">
    <location>
        <begin position="24"/>
        <end position="265"/>
    </location>
</feature>
<feature type="chain" id="PRO_5003154195" evidence="3">
    <location>
        <begin position="21"/>
        <end position="714"/>
    </location>
</feature>
<evidence type="ECO:0000313" key="5">
    <source>
        <dbReference type="EMBL" id="CBW26048.1"/>
    </source>
</evidence>
<organism evidence="5 6">
    <name type="scientific">Halobacteriovorax marinus (strain ATCC BAA-682 / DSM 15412 / SJ)</name>
    <name type="common">Bacteriovorax marinus</name>
    <dbReference type="NCBI Taxonomy" id="862908"/>
    <lineage>
        <taxon>Bacteria</taxon>
        <taxon>Pseudomonadati</taxon>
        <taxon>Bdellovibrionota</taxon>
        <taxon>Bacteriovoracia</taxon>
        <taxon>Bacteriovoracales</taxon>
        <taxon>Halobacteriovoraceae</taxon>
        <taxon>Halobacteriovorax</taxon>
    </lineage>
</organism>
<keyword evidence="1 2" id="KW-0443">Lipid metabolism</keyword>
<dbReference type="GO" id="GO:0016787">
    <property type="term" value="F:hydrolase activity"/>
    <property type="evidence" value="ECO:0007669"/>
    <property type="project" value="UniProtKB-UniRule"/>
</dbReference>
<dbReference type="InterPro" id="IPR002641">
    <property type="entry name" value="PNPLA_dom"/>
</dbReference>
<evidence type="ECO:0000313" key="6">
    <source>
        <dbReference type="Proteomes" id="UP000008963"/>
    </source>
</evidence>
<proteinExistence type="predicted"/>
<dbReference type="Gene3D" id="3.40.1090.10">
    <property type="entry name" value="Cytosolic phospholipase A2 catalytic domain"/>
    <property type="match status" value="2"/>
</dbReference>
<feature type="signal peptide" evidence="3">
    <location>
        <begin position="1"/>
        <end position="20"/>
    </location>
</feature>
<dbReference type="RefSeq" id="WP_014243832.1">
    <property type="nucleotide sequence ID" value="NC_016620.1"/>
</dbReference>
<gene>
    <name evidence="5" type="ordered locus">BMS_1170</name>
</gene>
<dbReference type="Proteomes" id="UP000008963">
    <property type="component" value="Chromosome"/>
</dbReference>
<reference evidence="6" key="1">
    <citation type="journal article" date="2013" name="ISME J.">
        <title>A small predatory core genome in the divergent marine Bacteriovorax marinus SJ and the terrestrial Bdellovibrio bacteriovorus.</title>
        <authorList>
            <person name="Crossman L.C."/>
            <person name="Chen H."/>
            <person name="Cerdeno-Tarraga A.M."/>
            <person name="Brooks K."/>
            <person name="Quail M.A."/>
            <person name="Pineiro S.A."/>
            <person name="Hobley L."/>
            <person name="Sockett R.E."/>
            <person name="Bentley S.D."/>
            <person name="Parkhill J."/>
            <person name="Williams H.N."/>
            <person name="Stine O.C."/>
        </authorList>
    </citation>
    <scope>NUCLEOTIDE SEQUENCE [LARGE SCALE GENOMIC DNA]</scope>
    <source>
        <strain evidence="6">ATCC BAA-682 / DSM 15412 / SJ</strain>
    </source>
</reference>
<evidence type="ECO:0000256" key="3">
    <source>
        <dbReference type="SAM" id="SignalP"/>
    </source>
</evidence>
<evidence type="ECO:0000259" key="4">
    <source>
        <dbReference type="PROSITE" id="PS51635"/>
    </source>
</evidence>
<dbReference type="InterPro" id="IPR016035">
    <property type="entry name" value="Acyl_Trfase/lysoPLipase"/>
</dbReference>
<protein>
    <submittedName>
        <fullName evidence="5">Exported protein</fullName>
    </submittedName>
</protein>
<dbReference type="SUPFAM" id="SSF52151">
    <property type="entry name" value="FabD/lysophospholipase-like"/>
    <property type="match status" value="1"/>
</dbReference>
<keyword evidence="3" id="KW-0732">Signal</keyword>
<dbReference type="EMBL" id="FQ312005">
    <property type="protein sequence ID" value="CBW26048.1"/>
    <property type="molecule type" value="Genomic_DNA"/>
</dbReference>
<feature type="active site" description="Nucleophile" evidence="2">
    <location>
        <position position="63"/>
    </location>
</feature>
<evidence type="ECO:0000256" key="2">
    <source>
        <dbReference type="PROSITE-ProRule" id="PRU01161"/>
    </source>
</evidence>
<dbReference type="Pfam" id="PF01734">
    <property type="entry name" value="Patatin"/>
    <property type="match status" value="1"/>
</dbReference>
<evidence type="ECO:0000256" key="1">
    <source>
        <dbReference type="ARBA" id="ARBA00023098"/>
    </source>
</evidence>